<evidence type="ECO:0000313" key="3">
    <source>
        <dbReference type="Proteomes" id="UP001060414"/>
    </source>
</evidence>
<dbReference type="Proteomes" id="UP001060414">
    <property type="component" value="Chromosome"/>
</dbReference>
<name>A0ABY5ZQD4_9BACT</name>
<protein>
    <submittedName>
        <fullName evidence="2">ParM/StbA family protein</fullName>
    </submittedName>
</protein>
<proteinExistence type="predicted"/>
<reference evidence="2" key="1">
    <citation type="journal article" date="2022" name="Environ. Microbiol.">
        <title>Geoalkalibacter halelectricus SAP #1 sp. nov. possessing extracellular electron transfer and mineral#reducing capabilities from a haloalkaline environment.</title>
        <authorList>
            <person name="Yadav S."/>
            <person name="Singh R."/>
            <person name="Sundharam S.S."/>
            <person name="Chaudhary S."/>
            <person name="Krishnamurthi S."/>
            <person name="Patil S.A."/>
        </authorList>
    </citation>
    <scope>NUCLEOTIDE SEQUENCE</scope>
    <source>
        <strain evidence="2">SAP-1</strain>
    </source>
</reference>
<organism evidence="2 3">
    <name type="scientific">Geoalkalibacter halelectricus</name>
    <dbReference type="NCBI Taxonomy" id="2847045"/>
    <lineage>
        <taxon>Bacteria</taxon>
        <taxon>Pseudomonadati</taxon>
        <taxon>Thermodesulfobacteriota</taxon>
        <taxon>Desulfuromonadia</taxon>
        <taxon>Desulfuromonadales</taxon>
        <taxon>Geoalkalibacteraceae</taxon>
        <taxon>Geoalkalibacter</taxon>
    </lineage>
</organism>
<keyword evidence="3" id="KW-1185">Reference proteome</keyword>
<sequence>MEHFICDLGFSALKWIHRQRKGRIVSAMQHEGGRLLIGDEALILAGSSYLKTIEELVHYYPVFVERAAREADIATGSARLVVGLPYGVWHTEKDEPAGMVATLRKLLSASGWPDALILPQGLGGVRLHLAESPRPQGNILGIDVGFNTVIFTLYAPERKTIIHGDTFYKRGVHQMATRHLLPAIRKFAPSRSFTPVEISCLIEEGFIQYGFDRHDIGREISQAARDYVEVILRDIRGELLAHAAGKSSFETVLLFGGGARLIREHLSAGNVNLVILDEPEFANAAGFSVIAARAQQPE</sequence>
<evidence type="ECO:0000313" key="2">
    <source>
        <dbReference type="EMBL" id="UWZ79431.1"/>
    </source>
</evidence>
<accession>A0ABY5ZQD4</accession>
<dbReference type="InterPro" id="IPR043129">
    <property type="entry name" value="ATPase_NBD"/>
</dbReference>
<gene>
    <name evidence="2" type="ORF">L9S41_17370</name>
</gene>
<feature type="domain" description="Actin homologue MreB-like C-terminal" evidence="1">
    <location>
        <begin position="142"/>
        <end position="267"/>
    </location>
</feature>
<dbReference type="EMBL" id="CP092109">
    <property type="protein sequence ID" value="UWZ79431.1"/>
    <property type="molecule type" value="Genomic_DNA"/>
</dbReference>
<dbReference type="SUPFAM" id="SSF53067">
    <property type="entry name" value="Actin-like ATPase domain"/>
    <property type="match status" value="1"/>
</dbReference>
<dbReference type="RefSeq" id="WP_260747783.1">
    <property type="nucleotide sequence ID" value="NZ_CP092109.1"/>
</dbReference>
<dbReference type="Pfam" id="PF21522">
    <property type="entry name" value="MreB-like_C"/>
    <property type="match status" value="1"/>
</dbReference>
<dbReference type="Gene3D" id="3.30.420.40">
    <property type="match status" value="2"/>
</dbReference>
<evidence type="ECO:0000259" key="1">
    <source>
        <dbReference type="Pfam" id="PF21522"/>
    </source>
</evidence>
<dbReference type="InterPro" id="IPR049067">
    <property type="entry name" value="MreB-like_C"/>
</dbReference>